<reference evidence="1 2" key="1">
    <citation type="journal article" date="2019" name="Nat. Ecol. Evol.">
        <title>Megaphylogeny resolves global patterns of mushroom evolution.</title>
        <authorList>
            <person name="Varga T."/>
            <person name="Krizsan K."/>
            <person name="Foldi C."/>
            <person name="Dima B."/>
            <person name="Sanchez-Garcia M."/>
            <person name="Sanchez-Ramirez S."/>
            <person name="Szollosi G.J."/>
            <person name="Szarkandi J.G."/>
            <person name="Papp V."/>
            <person name="Albert L."/>
            <person name="Andreopoulos W."/>
            <person name="Angelini C."/>
            <person name="Antonin V."/>
            <person name="Barry K.W."/>
            <person name="Bougher N.L."/>
            <person name="Buchanan P."/>
            <person name="Buyck B."/>
            <person name="Bense V."/>
            <person name="Catcheside P."/>
            <person name="Chovatia M."/>
            <person name="Cooper J."/>
            <person name="Damon W."/>
            <person name="Desjardin D."/>
            <person name="Finy P."/>
            <person name="Geml J."/>
            <person name="Haridas S."/>
            <person name="Hughes K."/>
            <person name="Justo A."/>
            <person name="Karasinski D."/>
            <person name="Kautmanova I."/>
            <person name="Kiss B."/>
            <person name="Kocsube S."/>
            <person name="Kotiranta H."/>
            <person name="LaButti K.M."/>
            <person name="Lechner B.E."/>
            <person name="Liimatainen K."/>
            <person name="Lipzen A."/>
            <person name="Lukacs Z."/>
            <person name="Mihaltcheva S."/>
            <person name="Morgado L.N."/>
            <person name="Niskanen T."/>
            <person name="Noordeloos M.E."/>
            <person name="Ohm R.A."/>
            <person name="Ortiz-Santana B."/>
            <person name="Ovrebo C."/>
            <person name="Racz N."/>
            <person name="Riley R."/>
            <person name="Savchenko A."/>
            <person name="Shiryaev A."/>
            <person name="Soop K."/>
            <person name="Spirin V."/>
            <person name="Szebenyi C."/>
            <person name="Tomsovsky M."/>
            <person name="Tulloss R.E."/>
            <person name="Uehling J."/>
            <person name="Grigoriev I.V."/>
            <person name="Vagvolgyi C."/>
            <person name="Papp T."/>
            <person name="Martin F.M."/>
            <person name="Miettinen O."/>
            <person name="Hibbett D.S."/>
            <person name="Nagy L.G."/>
        </authorList>
    </citation>
    <scope>NUCLEOTIDE SEQUENCE [LARGE SCALE GENOMIC DNA]</scope>
    <source>
        <strain evidence="1 2">FP101781</strain>
    </source>
</reference>
<proteinExistence type="predicted"/>
<evidence type="ECO:0000313" key="1">
    <source>
        <dbReference type="EMBL" id="TEB15827.1"/>
    </source>
</evidence>
<dbReference type="SUPFAM" id="SSF52047">
    <property type="entry name" value="RNI-like"/>
    <property type="match status" value="1"/>
</dbReference>
<keyword evidence="2" id="KW-1185">Reference proteome</keyword>
<dbReference type="AlphaFoldDB" id="A0A4Y7S429"/>
<evidence type="ECO:0008006" key="3">
    <source>
        <dbReference type="Google" id="ProtNLM"/>
    </source>
</evidence>
<accession>A0A4Y7S429</accession>
<gene>
    <name evidence="1" type="ORF">FA13DRAFT_820653</name>
</gene>
<name>A0A4Y7S429_COPMI</name>
<evidence type="ECO:0000313" key="2">
    <source>
        <dbReference type="Proteomes" id="UP000298030"/>
    </source>
</evidence>
<organism evidence="1 2">
    <name type="scientific">Coprinellus micaceus</name>
    <name type="common">Glistening ink-cap mushroom</name>
    <name type="synonym">Coprinus micaceus</name>
    <dbReference type="NCBI Taxonomy" id="71717"/>
    <lineage>
        <taxon>Eukaryota</taxon>
        <taxon>Fungi</taxon>
        <taxon>Dikarya</taxon>
        <taxon>Basidiomycota</taxon>
        <taxon>Agaricomycotina</taxon>
        <taxon>Agaricomycetes</taxon>
        <taxon>Agaricomycetidae</taxon>
        <taxon>Agaricales</taxon>
        <taxon>Agaricineae</taxon>
        <taxon>Psathyrellaceae</taxon>
        <taxon>Coprinellus</taxon>
    </lineage>
</organism>
<dbReference type="EMBL" id="QPFP01000343">
    <property type="protein sequence ID" value="TEB15827.1"/>
    <property type="molecule type" value="Genomic_DNA"/>
</dbReference>
<sequence length="200" mass="22187">MATFPDATSTPCSGIVGTSKPWSSTSRIAASMRVMANRMTGFVSLASLFPTFMPSGSRMLLRMPVLVELSILFEPDTAEIYINDTEDEFARLVRGHAASNSTLRSLTIQGGFLAKDTLYNVLRNLTALTELTLDNVEFPRDVFSKLYAPVACLPELNTLKLPNLWVDVDKLLRLSEFLEERHAVLETSRGYWVGSSDSED</sequence>
<comment type="caution">
    <text evidence="1">The sequence shown here is derived from an EMBL/GenBank/DDBJ whole genome shotgun (WGS) entry which is preliminary data.</text>
</comment>
<dbReference type="Proteomes" id="UP000298030">
    <property type="component" value="Unassembled WGS sequence"/>
</dbReference>
<protein>
    <recommendedName>
        <fullName evidence="3">F-box domain-containing protein</fullName>
    </recommendedName>
</protein>